<feature type="transmembrane region" description="Helical" evidence="1">
    <location>
        <begin position="230"/>
        <end position="251"/>
    </location>
</feature>
<dbReference type="PANTHER" id="PTHR40465:SF1">
    <property type="entry name" value="DUF6534 DOMAIN-CONTAINING PROTEIN"/>
    <property type="match status" value="1"/>
</dbReference>
<feature type="domain" description="DUF6534" evidence="2">
    <location>
        <begin position="169"/>
        <end position="255"/>
    </location>
</feature>
<gene>
    <name evidence="3" type="ORF">K503DRAFT_721772</name>
</gene>
<accession>A0A1B7MUB8</accession>
<keyword evidence="1" id="KW-0812">Transmembrane</keyword>
<dbReference type="STRING" id="1314800.A0A1B7MUB8"/>
<evidence type="ECO:0000259" key="2">
    <source>
        <dbReference type="Pfam" id="PF20152"/>
    </source>
</evidence>
<proteinExistence type="predicted"/>
<sequence>MASLVSRNDTLGALQVGSWVMVFLFGVETIQTYYYFKRYPNDRLWLKLLVIWIWLEEIGHTTSVLTGMYLLTVSDFGEPGALRVETMPVGYAWSIVFSGTVGPIVEAFFAHRMYVLSGQPDLPIIAFCLALSRFVGSMIAASKVFGGISLDDFSTKWGWLNIACLSAGAGADIIITAGQSYYLYREKSVSFGQTLKLLDRLLAYTIETGLVLSMSAVIILLLWGTNPHNFWWFGIFLFYTEVFANCFMTVLNTRKVQEDVCEVFGMLPTPHSTLERLSTPGRNSSRRSNHRLLKHEMADGMDVEPRPRVSPGGGSRPSCTYVSFPRHTRDYSDITIVVPQEVKLA</sequence>
<dbReference type="AlphaFoldDB" id="A0A1B7MUB8"/>
<dbReference type="Pfam" id="PF20152">
    <property type="entry name" value="DUF6534"/>
    <property type="match status" value="1"/>
</dbReference>
<feature type="transmembrane region" description="Helical" evidence="1">
    <location>
        <begin position="157"/>
        <end position="181"/>
    </location>
</feature>
<dbReference type="EMBL" id="KV448434">
    <property type="protein sequence ID" value="OAX36213.1"/>
    <property type="molecule type" value="Genomic_DNA"/>
</dbReference>
<keyword evidence="4" id="KW-1185">Reference proteome</keyword>
<organism evidence="3 4">
    <name type="scientific">Rhizopogon vinicolor AM-OR11-026</name>
    <dbReference type="NCBI Taxonomy" id="1314800"/>
    <lineage>
        <taxon>Eukaryota</taxon>
        <taxon>Fungi</taxon>
        <taxon>Dikarya</taxon>
        <taxon>Basidiomycota</taxon>
        <taxon>Agaricomycotina</taxon>
        <taxon>Agaricomycetes</taxon>
        <taxon>Agaricomycetidae</taxon>
        <taxon>Boletales</taxon>
        <taxon>Suillineae</taxon>
        <taxon>Rhizopogonaceae</taxon>
        <taxon>Rhizopogon</taxon>
    </lineage>
</organism>
<dbReference type="OrthoDB" id="2535105at2759"/>
<dbReference type="PANTHER" id="PTHR40465">
    <property type="entry name" value="CHROMOSOME 1, WHOLE GENOME SHOTGUN SEQUENCE"/>
    <property type="match status" value="1"/>
</dbReference>
<protein>
    <recommendedName>
        <fullName evidence="2">DUF6534 domain-containing protein</fullName>
    </recommendedName>
</protein>
<feature type="transmembrane region" description="Helical" evidence="1">
    <location>
        <begin position="91"/>
        <end position="110"/>
    </location>
</feature>
<dbReference type="Proteomes" id="UP000092154">
    <property type="component" value="Unassembled WGS sequence"/>
</dbReference>
<keyword evidence="1" id="KW-0472">Membrane</keyword>
<feature type="transmembrane region" description="Helical" evidence="1">
    <location>
        <begin position="48"/>
        <end position="71"/>
    </location>
</feature>
<dbReference type="InParanoid" id="A0A1B7MUB8"/>
<evidence type="ECO:0000256" key="1">
    <source>
        <dbReference type="SAM" id="Phobius"/>
    </source>
</evidence>
<feature type="transmembrane region" description="Helical" evidence="1">
    <location>
        <begin position="201"/>
        <end position="224"/>
    </location>
</feature>
<evidence type="ECO:0000313" key="3">
    <source>
        <dbReference type="EMBL" id="OAX36213.1"/>
    </source>
</evidence>
<name>A0A1B7MUB8_9AGAM</name>
<evidence type="ECO:0000313" key="4">
    <source>
        <dbReference type="Proteomes" id="UP000092154"/>
    </source>
</evidence>
<feature type="transmembrane region" description="Helical" evidence="1">
    <location>
        <begin position="122"/>
        <end position="145"/>
    </location>
</feature>
<dbReference type="InterPro" id="IPR045339">
    <property type="entry name" value="DUF6534"/>
</dbReference>
<feature type="transmembrane region" description="Helical" evidence="1">
    <location>
        <begin position="16"/>
        <end position="36"/>
    </location>
</feature>
<reference evidence="3 4" key="1">
    <citation type="submission" date="2016-06" db="EMBL/GenBank/DDBJ databases">
        <title>Comparative genomics of the ectomycorrhizal sister species Rhizopogon vinicolor and Rhizopogon vesiculosus (Basidiomycota: Boletales) reveals a divergence of the mating type B locus.</title>
        <authorList>
            <consortium name="DOE Joint Genome Institute"/>
            <person name="Mujic A.B."/>
            <person name="Kuo A."/>
            <person name="Tritt A."/>
            <person name="Lipzen A."/>
            <person name="Chen C."/>
            <person name="Johnson J."/>
            <person name="Sharma A."/>
            <person name="Barry K."/>
            <person name="Grigoriev I.V."/>
            <person name="Spatafora J.W."/>
        </authorList>
    </citation>
    <scope>NUCLEOTIDE SEQUENCE [LARGE SCALE GENOMIC DNA]</scope>
    <source>
        <strain evidence="3 4">AM-OR11-026</strain>
    </source>
</reference>
<keyword evidence="1" id="KW-1133">Transmembrane helix</keyword>